<keyword evidence="4" id="KW-0479">Metal-binding</keyword>
<evidence type="ECO:0000256" key="2">
    <source>
        <dbReference type="ARBA" id="ARBA00010373"/>
    </source>
</evidence>
<sequence>MNNFFIIILDGVGIGELPDAYNYSDQGSNTLANIAKSVGGLNLPNLNSLGLGNISEILGLPPSKLPLASYGKMREVSKGKDSTTGHWEIAGLKLNFDFPYYPNGFPDEVIEHFKQAANLKGVLGNKPASGTAIIDELGDEHIKTGYPIVYTSADSVFQIATHEEVIPLDKLYEICQIARDQVLVDEHSVGRVIARPFIGETGNYNRTTNRKDFSLDPPSDTILNVLQKNGIETVAIGKINDLFNYNGIDVNEKTKSNAEGMSKLIHYASAVKNSFVFINLVDFDVYFGHRNDPVGFSNALKEFDDWLPAFLSKFDETDAMIITADHGNDPTTKSTDHSREYVPVLFYRKNKAGRNLGIRESFSDAAQTVAHFFRINNNLEGKSFLNE</sequence>
<dbReference type="EC" id="5.4.2.7" evidence="8"/>
<dbReference type="SUPFAM" id="SSF143856">
    <property type="entry name" value="DeoB insert domain-like"/>
    <property type="match status" value="1"/>
</dbReference>
<dbReference type="EMBL" id="LNQE01000451">
    <property type="protein sequence ID" value="KUG26509.1"/>
    <property type="molecule type" value="Genomic_DNA"/>
</dbReference>
<dbReference type="Gene3D" id="3.30.70.1250">
    <property type="entry name" value="Phosphopentomutase"/>
    <property type="match status" value="1"/>
</dbReference>
<dbReference type="FunFam" id="3.30.70.1250:FF:000001">
    <property type="entry name" value="Phosphopentomutase"/>
    <property type="match status" value="1"/>
</dbReference>
<evidence type="ECO:0000256" key="5">
    <source>
        <dbReference type="ARBA" id="ARBA00023211"/>
    </source>
</evidence>
<gene>
    <name evidence="8" type="ORF">ASZ90_003652</name>
</gene>
<evidence type="ECO:0000256" key="1">
    <source>
        <dbReference type="ARBA" id="ARBA00001936"/>
    </source>
</evidence>
<dbReference type="InterPro" id="IPR010045">
    <property type="entry name" value="DeoB"/>
</dbReference>
<dbReference type="PIRSF" id="PIRSF001491">
    <property type="entry name" value="Ppentomutase"/>
    <property type="match status" value="1"/>
</dbReference>
<evidence type="ECO:0000256" key="4">
    <source>
        <dbReference type="ARBA" id="ARBA00022723"/>
    </source>
</evidence>
<dbReference type="CDD" id="cd16009">
    <property type="entry name" value="PPM"/>
    <property type="match status" value="1"/>
</dbReference>
<evidence type="ECO:0000313" key="8">
    <source>
        <dbReference type="EMBL" id="KUG26509.1"/>
    </source>
</evidence>
<dbReference type="GO" id="GO:0009117">
    <property type="term" value="P:nucleotide metabolic process"/>
    <property type="evidence" value="ECO:0007669"/>
    <property type="project" value="InterPro"/>
</dbReference>
<evidence type="ECO:0000259" key="7">
    <source>
        <dbReference type="Pfam" id="PF01676"/>
    </source>
</evidence>
<comment type="similarity">
    <text evidence="2">Belongs to the phosphopentomutase family.</text>
</comment>
<dbReference type="InterPro" id="IPR024052">
    <property type="entry name" value="Phosphopentomutase_DeoB_cap_sf"/>
</dbReference>
<dbReference type="GO" id="GO:0043094">
    <property type="term" value="P:metabolic compound salvage"/>
    <property type="evidence" value="ECO:0007669"/>
    <property type="project" value="InterPro"/>
</dbReference>
<dbReference type="PANTHER" id="PTHR21110:SF0">
    <property type="entry name" value="PHOSPHOPENTOMUTASE"/>
    <property type="match status" value="1"/>
</dbReference>
<name>A0A0W8G063_9ZZZZ</name>
<dbReference type="GO" id="GO:0000287">
    <property type="term" value="F:magnesium ion binding"/>
    <property type="evidence" value="ECO:0007669"/>
    <property type="project" value="InterPro"/>
</dbReference>
<reference evidence="8" key="1">
    <citation type="journal article" date="2015" name="Proc. Natl. Acad. Sci. U.S.A.">
        <title>Networks of energetic and metabolic interactions define dynamics in microbial communities.</title>
        <authorList>
            <person name="Embree M."/>
            <person name="Liu J.K."/>
            <person name="Al-Bassam M.M."/>
            <person name="Zengler K."/>
        </authorList>
    </citation>
    <scope>NUCLEOTIDE SEQUENCE</scope>
</reference>
<dbReference type="HAMAP" id="MF_00740">
    <property type="entry name" value="Phosphopentomut"/>
    <property type="match status" value="1"/>
</dbReference>
<keyword evidence="5" id="KW-0464">Manganese</keyword>
<dbReference type="AlphaFoldDB" id="A0A0W8G063"/>
<comment type="cofactor">
    <cofactor evidence="1">
        <name>Mn(2+)</name>
        <dbReference type="ChEBI" id="CHEBI:29035"/>
    </cofactor>
</comment>
<evidence type="ECO:0000256" key="3">
    <source>
        <dbReference type="ARBA" id="ARBA00022490"/>
    </source>
</evidence>
<dbReference type="GO" id="GO:0005829">
    <property type="term" value="C:cytosol"/>
    <property type="evidence" value="ECO:0007669"/>
    <property type="project" value="TreeGrafter"/>
</dbReference>
<dbReference type="Gene3D" id="3.40.720.10">
    <property type="entry name" value="Alkaline Phosphatase, subunit A"/>
    <property type="match status" value="1"/>
</dbReference>
<accession>A0A0W8G063</accession>
<dbReference type="Pfam" id="PF01676">
    <property type="entry name" value="Metalloenzyme"/>
    <property type="match status" value="1"/>
</dbReference>
<dbReference type="NCBIfam" id="TIGR01696">
    <property type="entry name" value="deoB"/>
    <property type="match status" value="1"/>
</dbReference>
<evidence type="ECO:0000256" key="6">
    <source>
        <dbReference type="ARBA" id="ARBA00023235"/>
    </source>
</evidence>
<dbReference type="GO" id="GO:0008973">
    <property type="term" value="F:phosphopentomutase activity"/>
    <property type="evidence" value="ECO:0007669"/>
    <property type="project" value="UniProtKB-EC"/>
</dbReference>
<dbReference type="PANTHER" id="PTHR21110">
    <property type="entry name" value="PHOSPHOPENTOMUTASE"/>
    <property type="match status" value="1"/>
</dbReference>
<comment type="caution">
    <text evidence="8">The sequence shown here is derived from an EMBL/GenBank/DDBJ whole genome shotgun (WGS) entry which is preliminary data.</text>
</comment>
<dbReference type="InterPro" id="IPR017850">
    <property type="entry name" value="Alkaline_phosphatase_core_sf"/>
</dbReference>
<dbReference type="NCBIfam" id="NF003766">
    <property type="entry name" value="PRK05362.1"/>
    <property type="match status" value="1"/>
</dbReference>
<proteinExistence type="inferred from homology"/>
<organism evidence="8">
    <name type="scientific">hydrocarbon metagenome</name>
    <dbReference type="NCBI Taxonomy" id="938273"/>
    <lineage>
        <taxon>unclassified sequences</taxon>
        <taxon>metagenomes</taxon>
        <taxon>ecological metagenomes</taxon>
    </lineage>
</organism>
<feature type="domain" description="Metalloenzyme" evidence="7">
    <location>
        <begin position="3"/>
        <end position="376"/>
    </location>
</feature>
<dbReference type="InterPro" id="IPR006124">
    <property type="entry name" value="Metalloenzyme"/>
</dbReference>
<keyword evidence="3" id="KW-0963">Cytoplasm</keyword>
<protein>
    <submittedName>
        <fullName evidence="8">Phosphopentomutase</fullName>
        <ecNumber evidence="8">5.4.2.7</ecNumber>
    </submittedName>
</protein>
<keyword evidence="6 8" id="KW-0413">Isomerase</keyword>
<dbReference type="SUPFAM" id="SSF53649">
    <property type="entry name" value="Alkaline phosphatase-like"/>
    <property type="match status" value="1"/>
</dbReference>